<dbReference type="PANTHER" id="PTHR42731:SF1">
    <property type="entry name" value="RADICAL SAM DOMAIN PROTEIN"/>
    <property type="match status" value="1"/>
</dbReference>
<name>A0A806KH30_9BACT</name>
<dbReference type="PANTHER" id="PTHR42731">
    <property type="entry name" value="SLL1084 PROTEIN"/>
    <property type="match status" value="1"/>
</dbReference>
<feature type="domain" description="Radical SAM" evidence="1">
    <location>
        <begin position="6"/>
        <end position="123"/>
    </location>
</feature>
<dbReference type="Pfam" id="PF19864">
    <property type="entry name" value="Radical_SAM_N2"/>
    <property type="match status" value="1"/>
</dbReference>
<evidence type="ECO:0000259" key="1">
    <source>
        <dbReference type="Pfam" id="PF19864"/>
    </source>
</evidence>
<proteinExistence type="predicted"/>
<protein>
    <submittedName>
        <fullName evidence="2">Fe-S oxidoreductase</fullName>
    </submittedName>
</protein>
<sequence>MSNQALRIIYNGLNNIPGISCDRAFAPAPDFEQLLRDRGLPLYGLDTGISLKNTDLLLFTLGYELGISGILGMLDVSGIPLRCSQRGEDDPLIIAGGPAVSNPLPYSAFIDTFWIGEAEAGFLILRRNYWRLSKTAGAGPPYMIG</sequence>
<reference evidence="2" key="1">
    <citation type="submission" date="2012-03" db="EMBL/GenBank/DDBJ databases">
        <title>Functional metagenomics reveals considerable lignocellulase gene clusters in the gut microbiome of a wood-feeding higher termite.</title>
        <authorList>
            <person name="Liu N."/>
        </authorList>
    </citation>
    <scope>NUCLEOTIDE SEQUENCE</scope>
</reference>
<organism evidence="2">
    <name type="scientific">uncultured bacterium contig00061</name>
    <dbReference type="NCBI Taxonomy" id="1181544"/>
    <lineage>
        <taxon>Bacteria</taxon>
        <taxon>environmental samples</taxon>
    </lineage>
</organism>
<dbReference type="AlphaFoldDB" id="A0A806KH30"/>
<dbReference type="InterPro" id="IPR045784">
    <property type="entry name" value="Radical_SAM_N2"/>
</dbReference>
<dbReference type="EMBL" id="JQ844188">
    <property type="protein sequence ID" value="AGS52304.1"/>
    <property type="molecule type" value="Genomic_DNA"/>
</dbReference>
<accession>A0A806KH30</accession>
<evidence type="ECO:0000313" key="2">
    <source>
        <dbReference type="EMBL" id="AGS52304.1"/>
    </source>
</evidence>